<feature type="compositionally biased region" description="Low complexity" evidence="1">
    <location>
        <begin position="54"/>
        <end position="63"/>
    </location>
</feature>
<organism evidence="2 3">
    <name type="scientific">Didymella exigua CBS 183.55</name>
    <dbReference type="NCBI Taxonomy" id="1150837"/>
    <lineage>
        <taxon>Eukaryota</taxon>
        <taxon>Fungi</taxon>
        <taxon>Dikarya</taxon>
        <taxon>Ascomycota</taxon>
        <taxon>Pezizomycotina</taxon>
        <taxon>Dothideomycetes</taxon>
        <taxon>Pleosporomycetidae</taxon>
        <taxon>Pleosporales</taxon>
        <taxon>Pleosporineae</taxon>
        <taxon>Didymellaceae</taxon>
        <taxon>Didymella</taxon>
    </lineage>
</organism>
<feature type="compositionally biased region" description="Basic and acidic residues" evidence="1">
    <location>
        <begin position="757"/>
        <end position="777"/>
    </location>
</feature>
<feature type="compositionally biased region" description="Acidic residues" evidence="1">
    <location>
        <begin position="677"/>
        <end position="690"/>
    </location>
</feature>
<reference evidence="2" key="1">
    <citation type="journal article" date="2020" name="Stud. Mycol.">
        <title>101 Dothideomycetes genomes: a test case for predicting lifestyles and emergence of pathogens.</title>
        <authorList>
            <person name="Haridas S."/>
            <person name="Albert R."/>
            <person name="Binder M."/>
            <person name="Bloem J."/>
            <person name="Labutti K."/>
            <person name="Salamov A."/>
            <person name="Andreopoulos B."/>
            <person name="Baker S."/>
            <person name="Barry K."/>
            <person name="Bills G."/>
            <person name="Bluhm B."/>
            <person name="Cannon C."/>
            <person name="Castanera R."/>
            <person name="Culley D."/>
            <person name="Daum C."/>
            <person name="Ezra D."/>
            <person name="Gonzalez J."/>
            <person name="Henrissat B."/>
            <person name="Kuo A."/>
            <person name="Liang C."/>
            <person name="Lipzen A."/>
            <person name="Lutzoni F."/>
            <person name="Magnuson J."/>
            <person name="Mondo S."/>
            <person name="Nolan M."/>
            <person name="Ohm R."/>
            <person name="Pangilinan J."/>
            <person name="Park H.-J."/>
            <person name="Ramirez L."/>
            <person name="Alfaro M."/>
            <person name="Sun H."/>
            <person name="Tritt A."/>
            <person name="Yoshinaga Y."/>
            <person name="Zwiers L.-H."/>
            <person name="Turgeon B."/>
            <person name="Goodwin S."/>
            <person name="Spatafora J."/>
            <person name="Crous P."/>
            <person name="Grigoriev I."/>
        </authorList>
    </citation>
    <scope>NUCLEOTIDE SEQUENCE</scope>
    <source>
        <strain evidence="2">CBS 183.55</strain>
    </source>
</reference>
<sequence length="902" mass="99635">MAGDVRGVRAGSRRKTPTPRPEKAPVRARRLRSQSRDIEPIPEVQKPTRRTARQRSVASVASESENEGLKKRNNRRPAKQAVGELTIVEEVGTEIHLDEAPATPQRVDIPLPLEQQTFRSPGAVSEMSGTTAISSFSMIEAEFLEPKFIQKHVRKLCDSAMEFLDHLAPRGGSMEEDLYNITEMLKPGSEFAEEYSDFDEEFRLHLKHFKGDESNYINPRAIHRALFGSYTDAGGVDSGVNLVLYLANILVFAKQMIHSDRSDKDVWNHLRLLDSSFPSQFMRSLRSNGSPTAAGDSALLEGTFKLALDLRIQVTILSLERSAGDDGFNPDEALDGIFLQEQEGGDILRGWSVAALGGEESRLTEDHQKRIAEHYNTIRAYFPFDGQSLQDGHVVDLDRLGSEFPWKATILCLLDWVRARRNELSASIDMVGGSAAILANIRQAVAALQPVPAGARPSTAPRDSPRKKRASFGRQRRRSSRKFDPNAPVDLGVIDALKARERDSGVHFDPKDPQSGDVFVEVAQEEEAVEEAVEEEVEAEAAPEDADAERELSEQIAQTERTTWDQTLGGDDQQAGEATLVAGDDESLDINNVAPSGPPKSTQEILAALKSVQPAGKENRKAPRFVDRQATAQRVDFGSGFDSSQGTPGPSTRVLDKGKQRAEPPPSVPKKRRRAESEDDDVDDDDEAYETSDRTSLVQERRQKAPVSKRRRVEPPSSAPAPPSHQPERASQPADAQLRLSPSHQRAPASSAPTARAIEHEESRSEPEARDTTDPPPRRSTSCAPPSSQYPAQHVLSLQNSRIGGAGSVRQPRRTWTSEQEDAFIFYMEVVGPSWRNILLYDKGAEGYGELEEFTQVNLKDKARTMAVNMIKSGTGLRTGFERIVTAVSKEGRKLIEAGFTW</sequence>
<feature type="compositionally biased region" description="Polar residues" evidence="1">
    <location>
        <begin position="555"/>
        <end position="566"/>
    </location>
</feature>
<dbReference type="EMBL" id="ML978958">
    <property type="protein sequence ID" value="KAF1932585.1"/>
    <property type="molecule type" value="Genomic_DNA"/>
</dbReference>
<evidence type="ECO:0000313" key="2">
    <source>
        <dbReference type="EMBL" id="KAF1932585.1"/>
    </source>
</evidence>
<feature type="region of interest" description="Disordered" evidence="1">
    <location>
        <begin position="1"/>
        <end position="81"/>
    </location>
</feature>
<protein>
    <recommendedName>
        <fullName evidence="4">Myb-like domain-containing protein</fullName>
    </recommendedName>
</protein>
<feature type="compositionally biased region" description="Basic and acidic residues" evidence="1">
    <location>
        <begin position="617"/>
        <end position="627"/>
    </location>
</feature>
<evidence type="ECO:0000256" key="1">
    <source>
        <dbReference type="SAM" id="MobiDB-lite"/>
    </source>
</evidence>
<evidence type="ECO:0008006" key="4">
    <source>
        <dbReference type="Google" id="ProtNLM"/>
    </source>
</evidence>
<feature type="compositionally biased region" description="Polar residues" evidence="1">
    <location>
        <begin position="779"/>
        <end position="790"/>
    </location>
</feature>
<dbReference type="Proteomes" id="UP000800082">
    <property type="component" value="Unassembled WGS sequence"/>
</dbReference>
<dbReference type="OrthoDB" id="5398572at2759"/>
<proteinExistence type="predicted"/>
<keyword evidence="3" id="KW-1185">Reference proteome</keyword>
<feature type="region of interest" description="Disordered" evidence="1">
    <location>
        <begin position="451"/>
        <end position="487"/>
    </location>
</feature>
<feature type="compositionally biased region" description="Polar residues" evidence="1">
    <location>
        <begin position="641"/>
        <end position="650"/>
    </location>
</feature>
<feature type="region of interest" description="Disordered" evidence="1">
    <location>
        <begin position="534"/>
        <end position="790"/>
    </location>
</feature>
<feature type="compositionally biased region" description="Basic residues" evidence="1">
    <location>
        <begin position="465"/>
        <end position="480"/>
    </location>
</feature>
<dbReference type="GeneID" id="54348646"/>
<feature type="compositionally biased region" description="Low complexity" evidence="1">
    <location>
        <begin position="746"/>
        <end position="756"/>
    </location>
</feature>
<evidence type="ECO:0000313" key="3">
    <source>
        <dbReference type="Proteomes" id="UP000800082"/>
    </source>
</evidence>
<feature type="compositionally biased region" description="Polar residues" evidence="1">
    <location>
        <begin position="589"/>
        <end position="604"/>
    </location>
</feature>
<name>A0A6A5RVT3_9PLEO</name>
<accession>A0A6A5RVT3</accession>
<dbReference type="AlphaFoldDB" id="A0A6A5RVT3"/>
<feature type="compositionally biased region" description="Acidic residues" evidence="1">
    <location>
        <begin position="534"/>
        <end position="548"/>
    </location>
</feature>
<gene>
    <name evidence="2" type="ORF">M421DRAFT_416208</name>
</gene>
<dbReference type="RefSeq" id="XP_033452833.1">
    <property type="nucleotide sequence ID" value="XM_033590978.1"/>
</dbReference>